<name>A0ABU8CEA8_9GAMM</name>
<proteinExistence type="predicted"/>
<comment type="caution">
    <text evidence="1">The sequence shown here is derived from an EMBL/GenBank/DDBJ whole genome shotgun (WGS) entry which is preliminary data.</text>
</comment>
<evidence type="ECO:0000313" key="1">
    <source>
        <dbReference type="EMBL" id="MEH8019613.1"/>
    </source>
</evidence>
<protein>
    <submittedName>
        <fullName evidence="1">Uncharacterized protein</fullName>
    </submittedName>
</protein>
<dbReference type="Proteomes" id="UP001375382">
    <property type="component" value="Unassembled WGS sequence"/>
</dbReference>
<sequence>MAQIIEREDLRKILHKWQAAQLTSKQVHEWANSRFATDAWDAEDEITNEILSRLDMLDMNLLVPEDVPTLLQALSFENGLLADALQFLESYEANINIRERKQRYANNPLYAPFCKQA</sequence>
<evidence type="ECO:0000313" key="2">
    <source>
        <dbReference type="Proteomes" id="UP001375382"/>
    </source>
</evidence>
<organism evidence="1 2">
    <name type="scientific">Rheinheimera muenzenbergensis</name>
    <dbReference type="NCBI Taxonomy" id="1193628"/>
    <lineage>
        <taxon>Bacteria</taxon>
        <taxon>Pseudomonadati</taxon>
        <taxon>Pseudomonadota</taxon>
        <taxon>Gammaproteobacteria</taxon>
        <taxon>Chromatiales</taxon>
        <taxon>Chromatiaceae</taxon>
        <taxon>Rheinheimera</taxon>
    </lineage>
</organism>
<accession>A0ABU8CEA8</accession>
<gene>
    <name evidence="1" type="ORF">MN202_20480</name>
</gene>
<dbReference type="EMBL" id="JALAAR010000049">
    <property type="protein sequence ID" value="MEH8019613.1"/>
    <property type="molecule type" value="Genomic_DNA"/>
</dbReference>
<keyword evidence="2" id="KW-1185">Reference proteome</keyword>
<dbReference type="RefSeq" id="WP_335737990.1">
    <property type="nucleotide sequence ID" value="NZ_JALAAR010000049.1"/>
</dbReference>
<reference evidence="1 2" key="1">
    <citation type="journal article" date="2023" name="Ecotoxicol. Environ. Saf.">
        <title>Mercury remediation potential of mercury-resistant strain Rheinheimera metallidurans sp. nov. isolated from a municipal waste dumping site.</title>
        <authorList>
            <person name="Yadav V."/>
            <person name="Manjhi A."/>
            <person name="Vadakedath N."/>
        </authorList>
    </citation>
    <scope>NUCLEOTIDE SEQUENCE [LARGE SCALE GENOMIC DNA]</scope>
    <source>
        <strain evidence="1 2">E-49</strain>
    </source>
</reference>